<feature type="signal peptide" evidence="10">
    <location>
        <begin position="1"/>
        <end position="20"/>
    </location>
</feature>
<dbReference type="PROSITE" id="PS51257">
    <property type="entry name" value="PROKAR_LIPOPROTEIN"/>
    <property type="match status" value="1"/>
</dbReference>
<dbReference type="InterPro" id="IPR006665">
    <property type="entry name" value="OmpA-like"/>
</dbReference>
<keyword evidence="1 8" id="KW-0132">Cell division</keyword>
<comment type="caution">
    <text evidence="12">The sequence shown here is derived from an EMBL/GenBank/DDBJ whole genome shotgun (WGS) entry which is preliminary data.</text>
</comment>
<name>A0ABT0SCN6_9SPHN</name>
<evidence type="ECO:0000256" key="5">
    <source>
        <dbReference type="ARBA" id="ARBA00023237"/>
    </source>
</evidence>
<comment type="subcellular location">
    <subcellularLocation>
        <location evidence="8">Cell outer membrane</location>
        <topology evidence="8">Lipid-anchor</topology>
    </subcellularLocation>
</comment>
<dbReference type="Gene3D" id="3.30.1330.60">
    <property type="entry name" value="OmpA-like domain"/>
    <property type="match status" value="1"/>
</dbReference>
<evidence type="ECO:0000259" key="11">
    <source>
        <dbReference type="PROSITE" id="PS51123"/>
    </source>
</evidence>
<gene>
    <name evidence="8 12" type="primary">pal</name>
    <name evidence="12" type="ORF">LZ518_12440</name>
</gene>
<dbReference type="RefSeq" id="WP_249916293.1">
    <property type="nucleotide sequence ID" value="NZ_JAMGBB010000001.1"/>
</dbReference>
<dbReference type="PROSITE" id="PS51123">
    <property type="entry name" value="OMPA_2"/>
    <property type="match status" value="1"/>
</dbReference>
<evidence type="ECO:0000256" key="8">
    <source>
        <dbReference type="HAMAP-Rule" id="MF_02204"/>
    </source>
</evidence>
<feature type="domain" description="OmpA-like" evidence="11">
    <location>
        <begin position="57"/>
        <end position="172"/>
    </location>
</feature>
<evidence type="ECO:0000313" key="13">
    <source>
        <dbReference type="Proteomes" id="UP001165383"/>
    </source>
</evidence>
<organism evidence="12 13">
    <name type="scientific">Sphingomonas brevis</name>
    <dbReference type="NCBI Taxonomy" id="2908206"/>
    <lineage>
        <taxon>Bacteria</taxon>
        <taxon>Pseudomonadati</taxon>
        <taxon>Pseudomonadota</taxon>
        <taxon>Alphaproteobacteria</taxon>
        <taxon>Sphingomonadales</taxon>
        <taxon>Sphingomonadaceae</taxon>
        <taxon>Sphingomonas</taxon>
    </lineage>
</organism>
<evidence type="ECO:0000256" key="9">
    <source>
        <dbReference type="SAM" id="MobiDB-lite"/>
    </source>
</evidence>
<reference evidence="12" key="1">
    <citation type="submission" date="2022-05" db="EMBL/GenBank/DDBJ databases">
        <authorList>
            <person name="Jo J.-H."/>
            <person name="Im W.-T."/>
        </authorList>
    </citation>
    <scope>NUCLEOTIDE SEQUENCE</scope>
    <source>
        <strain evidence="12">RB56-2</strain>
    </source>
</reference>
<keyword evidence="3 8" id="KW-0472">Membrane</keyword>
<dbReference type="CDD" id="cd07185">
    <property type="entry name" value="OmpA_C-like"/>
    <property type="match status" value="1"/>
</dbReference>
<dbReference type="Proteomes" id="UP001165383">
    <property type="component" value="Unassembled WGS sequence"/>
</dbReference>
<feature type="chain" id="PRO_5045326417" description="Peptidoglycan-associated lipoprotein" evidence="10">
    <location>
        <begin position="21"/>
        <end position="172"/>
    </location>
</feature>
<sequence length="172" mass="18534">MNKTVLISMTALALAIGGCAKRTPPPADVTQPPVTQTDPNSTDPNSLEVVELPALQADLVAKAGSDTVYFGTDEYSLDQATQTTLAAQARWMLATPNVRASIEGHCDERGTREYNQALGERRANAVRDFLVAQGVPTSRLVVTSWGKERPVATGSNEEAWAQNRRAVTVIIR</sequence>
<keyword evidence="4 8" id="KW-0564">Palmitate</keyword>
<comment type="function">
    <text evidence="8">Part of the Tol-Pal system, which plays a role in outer membrane invagination during cell division and is important for maintaining outer membrane integrity.</text>
</comment>
<evidence type="ECO:0000256" key="10">
    <source>
        <dbReference type="SAM" id="SignalP"/>
    </source>
</evidence>
<evidence type="ECO:0000256" key="6">
    <source>
        <dbReference type="ARBA" id="ARBA00023288"/>
    </source>
</evidence>
<dbReference type="PRINTS" id="PR01023">
    <property type="entry name" value="NAFLGMOTY"/>
</dbReference>
<dbReference type="InterPro" id="IPR036737">
    <property type="entry name" value="OmpA-like_sf"/>
</dbReference>
<dbReference type="InterPro" id="IPR006664">
    <property type="entry name" value="OMP_bac"/>
</dbReference>
<keyword evidence="2 8" id="KW-0732">Signal</keyword>
<dbReference type="SUPFAM" id="SSF103088">
    <property type="entry name" value="OmpA-like"/>
    <property type="match status" value="1"/>
</dbReference>
<dbReference type="EMBL" id="JAMGBB010000001">
    <property type="protein sequence ID" value="MCL6741937.1"/>
    <property type="molecule type" value="Genomic_DNA"/>
</dbReference>
<dbReference type="PANTHER" id="PTHR30329">
    <property type="entry name" value="STATOR ELEMENT OF FLAGELLAR MOTOR COMPLEX"/>
    <property type="match status" value="1"/>
</dbReference>
<dbReference type="Pfam" id="PF00691">
    <property type="entry name" value="OmpA"/>
    <property type="match status" value="1"/>
</dbReference>
<proteinExistence type="inferred from homology"/>
<evidence type="ECO:0000256" key="2">
    <source>
        <dbReference type="ARBA" id="ARBA00022729"/>
    </source>
</evidence>
<dbReference type="NCBIfam" id="TIGR02802">
    <property type="entry name" value="Pal_lipo"/>
    <property type="match status" value="1"/>
</dbReference>
<keyword evidence="7 8" id="KW-0131">Cell cycle</keyword>
<dbReference type="InterPro" id="IPR014169">
    <property type="entry name" value="Pal_lipo_C"/>
</dbReference>
<keyword evidence="5 8" id="KW-0998">Cell outer membrane</keyword>
<dbReference type="InterPro" id="IPR050330">
    <property type="entry name" value="Bact_OuterMem_StrucFunc"/>
</dbReference>
<evidence type="ECO:0000256" key="7">
    <source>
        <dbReference type="ARBA" id="ARBA00023306"/>
    </source>
</evidence>
<dbReference type="PANTHER" id="PTHR30329:SF21">
    <property type="entry name" value="LIPOPROTEIN YIAD-RELATED"/>
    <property type="match status" value="1"/>
</dbReference>
<dbReference type="PRINTS" id="PR01021">
    <property type="entry name" value="OMPADOMAIN"/>
</dbReference>
<comment type="similarity">
    <text evidence="8">Belongs to the Pal lipoprotein family.</text>
</comment>
<evidence type="ECO:0000256" key="1">
    <source>
        <dbReference type="ARBA" id="ARBA00022618"/>
    </source>
</evidence>
<keyword evidence="13" id="KW-1185">Reference proteome</keyword>
<accession>A0ABT0SCN6</accession>
<feature type="compositionally biased region" description="Polar residues" evidence="9">
    <location>
        <begin position="32"/>
        <end position="45"/>
    </location>
</feature>
<keyword evidence="6 8" id="KW-0449">Lipoprotein</keyword>
<dbReference type="HAMAP" id="MF_02204">
    <property type="entry name" value="Pal"/>
    <property type="match status" value="1"/>
</dbReference>
<feature type="region of interest" description="Disordered" evidence="9">
    <location>
        <begin position="22"/>
        <end position="45"/>
    </location>
</feature>
<dbReference type="InterPro" id="IPR039001">
    <property type="entry name" value="Pal"/>
</dbReference>
<comment type="subunit">
    <text evidence="8">The Tol-Pal system is composed of five core proteins: the inner membrane proteins TolA, TolQ and TolR, the periplasmic protein TolB and the outer membrane protein Pal. They form a network linking the inner and outer membranes and the peptidoglycan layer.</text>
</comment>
<evidence type="ECO:0000256" key="3">
    <source>
        <dbReference type="ARBA" id="ARBA00023136"/>
    </source>
</evidence>
<evidence type="ECO:0000256" key="4">
    <source>
        <dbReference type="ARBA" id="ARBA00023139"/>
    </source>
</evidence>
<evidence type="ECO:0000313" key="12">
    <source>
        <dbReference type="EMBL" id="MCL6741937.1"/>
    </source>
</evidence>
<protein>
    <recommendedName>
        <fullName evidence="8">Peptidoglycan-associated lipoprotein</fullName>
        <shortName evidence="8">PAL</shortName>
    </recommendedName>
</protein>